<comment type="similarity">
    <text evidence="1">Belongs to the ATP-dependent AMP-binding enzyme family.</text>
</comment>
<dbReference type="PROSITE" id="PS00455">
    <property type="entry name" value="AMP_BINDING"/>
    <property type="match status" value="1"/>
</dbReference>
<evidence type="ECO:0000259" key="5">
    <source>
        <dbReference type="Pfam" id="PF13193"/>
    </source>
</evidence>
<protein>
    <submittedName>
        <fullName evidence="6">Uncharacterized protein</fullName>
    </submittedName>
</protein>
<evidence type="ECO:0000256" key="3">
    <source>
        <dbReference type="SAM" id="MobiDB-lite"/>
    </source>
</evidence>
<dbReference type="Pfam" id="PF13193">
    <property type="entry name" value="AMP-binding_C"/>
    <property type="match status" value="1"/>
</dbReference>
<feature type="compositionally biased region" description="Low complexity" evidence="3">
    <location>
        <begin position="84"/>
        <end position="98"/>
    </location>
</feature>
<evidence type="ECO:0000313" key="6">
    <source>
        <dbReference type="EMBL" id="KAF7121617.1"/>
    </source>
</evidence>
<organism evidence="6 8">
    <name type="scientific">Aspergillus hiratsukae</name>
    <dbReference type="NCBI Taxonomy" id="1194566"/>
    <lineage>
        <taxon>Eukaryota</taxon>
        <taxon>Fungi</taxon>
        <taxon>Dikarya</taxon>
        <taxon>Ascomycota</taxon>
        <taxon>Pezizomycotina</taxon>
        <taxon>Eurotiomycetes</taxon>
        <taxon>Eurotiomycetidae</taxon>
        <taxon>Eurotiales</taxon>
        <taxon>Aspergillaceae</taxon>
        <taxon>Aspergillus</taxon>
        <taxon>Aspergillus subgen. Fumigati</taxon>
    </lineage>
</organism>
<evidence type="ECO:0000256" key="1">
    <source>
        <dbReference type="ARBA" id="ARBA00006432"/>
    </source>
</evidence>
<dbReference type="SUPFAM" id="SSF56801">
    <property type="entry name" value="Acetyl-CoA synthetase-like"/>
    <property type="match status" value="1"/>
</dbReference>
<dbReference type="Gene3D" id="3.40.50.980">
    <property type="match status" value="2"/>
</dbReference>
<dbReference type="Pfam" id="PF00501">
    <property type="entry name" value="AMP-binding"/>
    <property type="match status" value="1"/>
</dbReference>
<feature type="region of interest" description="Disordered" evidence="3">
    <location>
        <begin position="72"/>
        <end position="98"/>
    </location>
</feature>
<reference evidence="6" key="1">
    <citation type="submission" date="2020-06" db="EMBL/GenBank/DDBJ databases">
        <title>Draft genome sequences of strains closely related to Aspergillus parafelis and Aspergillus hiratsukae.</title>
        <authorList>
            <person name="Dos Santos R.A.C."/>
            <person name="Rivero-Menendez O."/>
            <person name="Steenwyk J.L."/>
            <person name="Mead M.E."/>
            <person name="Goldman G.H."/>
            <person name="Alastruey-Izquierdo A."/>
            <person name="Rokas A."/>
        </authorList>
    </citation>
    <scope>NUCLEOTIDE SEQUENCE</scope>
    <source>
        <strain evidence="6">CNM-CM5793</strain>
        <strain evidence="7">CNM-CM6106</strain>
    </source>
</reference>
<dbReference type="InterPro" id="IPR020845">
    <property type="entry name" value="AMP-binding_CS"/>
</dbReference>
<keyword evidence="2" id="KW-0436">Ligase</keyword>
<comment type="caution">
    <text evidence="6">The sequence shown here is derived from an EMBL/GenBank/DDBJ whole genome shotgun (WGS) entry which is preliminary data.</text>
</comment>
<feature type="domain" description="AMP-dependent synthetase/ligase" evidence="4">
    <location>
        <begin position="598"/>
        <end position="949"/>
    </location>
</feature>
<dbReference type="EMBL" id="JACBAD010002044">
    <property type="protein sequence ID" value="KAF7121617.1"/>
    <property type="molecule type" value="Genomic_DNA"/>
</dbReference>
<evidence type="ECO:0000313" key="7">
    <source>
        <dbReference type="EMBL" id="KAF7163211.1"/>
    </source>
</evidence>
<dbReference type="Gene3D" id="2.30.38.10">
    <property type="entry name" value="Luciferase, Domain 3"/>
    <property type="match status" value="1"/>
</dbReference>
<dbReference type="PANTHER" id="PTHR24096">
    <property type="entry name" value="LONG-CHAIN-FATTY-ACID--COA LIGASE"/>
    <property type="match status" value="1"/>
</dbReference>
<sequence>MDESDRFMFVNGPCLKSVGAVKDRRQIRSQLMRRVFLERLPPEERSQELLNPHVDQSIDEFALSMRGHHRQLALSHRSKTATGSRQANSGLASSSSGDRSCCAFCSTIIEAGYERCNQCGEAAEMAINTRHSNVIQKTKRNINRIVHLHLTRLADGQMDPFGGPANGRGHRGYSQLLDHFFTTLVPSLRRTHAWIEGCFEAYLKGTWSPLLFHSTCMASSVHLERTAQNRGAINYPSRATEQLYHKGAALRALQSAITGPIIGTRTLDEIILCICFLAVHDDIKESLAKDYNPFNPPLQDLQGLDFYGFSSFHGVHWNAIRQLVMRNGGLHTVKLYGAPWFLSYTSLKYAMFTASTPEFPIMDATGNMYGSDSPFQILQISARPWHKTLRNGGFRQLQTLGIRKSIIRALLDLSEFAQAVQLHLPKQDDAMAMDRLGDIRNLVQHRLLCLPKPSDPLLEEGIFEKNDDSSHQRVEEDEQQEAEEVMAMAMTMEVYRACWFAAFLFSTHVTFPIPATRPTRLNLVPQVQDAIRRSSDSLADGNEDEDKAKSEIVLWCTMIGGIAAQDGDVERRCWNKGGWQSSEPLLESAAEGEFPGYSIDQIKDIVKRVGCGLNRLGAEDKRVMVYGDANINFPLAVLGVIAAGATCNILASGPVDELICRLRQLDCDLVLFAPQDLEAVCTAAAKLSIPSERLFMVDESLGGEHTNASEGGAFRHWGHLLKTPGGDVYEWPRLSSDEARTRTAVLLYTSGTTGSSKLAERTHYSLIGNIEQTLQHYNLRERRKETVFCNYKFSGLGFLILGILLPLKARYKTIFPARFEPEIFMQTIERFKPTCLMLPKHLIRELLTKVDKPSFASVQHVLTGGAIIPYEMIEQWQRLHGSQVQSTYGMTEAGFFTMPDPNQLVEDATTGLLLPNAEAKIVGDDGKLLGMGQKGHVYIRTPFAMKGYLNEPGQTTQTITDDGWINTGDIGWVDERDQFYIVGRQKDLFKIKGDNVSAAEIETAILQHPDITDVAVIPVFLPGDEEPVPRGYIVKAEDSALTTDELMYWMRAELTSRMQLLGGAALIDAIPISNVGNSKVDRQRLSELAKRELQALNHAEQDMGKQKHSA</sequence>
<evidence type="ECO:0000259" key="4">
    <source>
        <dbReference type="Pfam" id="PF00501"/>
    </source>
</evidence>
<dbReference type="OrthoDB" id="3469466at2759"/>
<evidence type="ECO:0000313" key="8">
    <source>
        <dbReference type="Proteomes" id="UP000630445"/>
    </source>
</evidence>
<dbReference type="PANTHER" id="PTHR24096:SF149">
    <property type="entry name" value="AMP-BINDING DOMAIN-CONTAINING PROTEIN-RELATED"/>
    <property type="match status" value="1"/>
</dbReference>
<dbReference type="GO" id="GO:0016405">
    <property type="term" value="F:CoA-ligase activity"/>
    <property type="evidence" value="ECO:0007669"/>
    <property type="project" value="TreeGrafter"/>
</dbReference>
<proteinExistence type="inferred from homology"/>
<evidence type="ECO:0000256" key="2">
    <source>
        <dbReference type="ARBA" id="ARBA00022598"/>
    </source>
</evidence>
<feature type="domain" description="AMP-binding enzyme C-terminal" evidence="5">
    <location>
        <begin position="1000"/>
        <end position="1073"/>
    </location>
</feature>
<dbReference type="Gene3D" id="3.30.300.30">
    <property type="match status" value="1"/>
</dbReference>
<accession>A0A8H6UD51</accession>
<dbReference type="InterPro" id="IPR045851">
    <property type="entry name" value="AMP-bd_C_sf"/>
</dbReference>
<dbReference type="AlphaFoldDB" id="A0A8H6UD51"/>
<name>A0A8H6UD51_9EURO</name>
<dbReference type="Proteomes" id="UP000662466">
    <property type="component" value="Unassembled WGS sequence"/>
</dbReference>
<dbReference type="InterPro" id="IPR000873">
    <property type="entry name" value="AMP-dep_synth/lig_dom"/>
</dbReference>
<dbReference type="InterPro" id="IPR025110">
    <property type="entry name" value="AMP-bd_C"/>
</dbReference>
<keyword evidence="8" id="KW-1185">Reference proteome</keyword>
<dbReference type="Proteomes" id="UP000630445">
    <property type="component" value="Unassembled WGS sequence"/>
</dbReference>
<dbReference type="EMBL" id="JACBAF010002214">
    <property type="protein sequence ID" value="KAF7163211.1"/>
    <property type="molecule type" value="Genomic_DNA"/>
</dbReference>
<gene>
    <name evidence="6" type="ORF">CNMCM5793_009088</name>
    <name evidence="7" type="ORF">CNMCM6106_000199</name>
</gene>